<accession>A0AAE3XNW2</accession>
<name>A0AAE3XNW2_9BACT</name>
<protein>
    <submittedName>
        <fullName evidence="1">Uncharacterized protein</fullName>
    </submittedName>
</protein>
<comment type="caution">
    <text evidence="1">The sequence shown here is derived from an EMBL/GenBank/DDBJ whole genome shotgun (WGS) entry which is preliminary data.</text>
</comment>
<dbReference type="RefSeq" id="WP_309942074.1">
    <property type="nucleotide sequence ID" value="NZ_AP025306.1"/>
</dbReference>
<evidence type="ECO:0000313" key="1">
    <source>
        <dbReference type="EMBL" id="MDR6241371.1"/>
    </source>
</evidence>
<keyword evidence="2" id="KW-1185">Reference proteome</keyword>
<dbReference type="EMBL" id="JAVDQD010000008">
    <property type="protein sequence ID" value="MDR6241371.1"/>
    <property type="molecule type" value="Genomic_DNA"/>
</dbReference>
<evidence type="ECO:0000313" key="2">
    <source>
        <dbReference type="Proteomes" id="UP001185092"/>
    </source>
</evidence>
<reference evidence="1" key="1">
    <citation type="submission" date="2023-07" db="EMBL/GenBank/DDBJ databases">
        <title>Genomic Encyclopedia of Type Strains, Phase IV (KMG-IV): sequencing the most valuable type-strain genomes for metagenomic binning, comparative biology and taxonomic classification.</title>
        <authorList>
            <person name="Goeker M."/>
        </authorList>
    </citation>
    <scope>NUCLEOTIDE SEQUENCE</scope>
    <source>
        <strain evidence="1">DSM 26174</strain>
    </source>
</reference>
<dbReference type="Proteomes" id="UP001185092">
    <property type="component" value="Unassembled WGS sequence"/>
</dbReference>
<dbReference type="AlphaFoldDB" id="A0AAE3XNW2"/>
<sequence>MKGTVFYFIILFSISSYCIAQEKTLGIELTKEHIQVTGTKVSIIKPDDTYDLSAKFLGLSSKSNHPDVIIMDFKIPFDNMQEKFYENSIDEDDKLIIEEDLVMNGYQAKLLKMIRKKLTTLEAFDNPDAEPKKKVVWTLLYGDEKFCVMASSVYLFEEDGKHSKNIEKSLRSIVYNSEQKSNPLDSFPFEMNVENSPLKLAGEPMAYGAGFSLDGKMPTKDENKTSCMVMFMNLPFEKSERESIAIRSVKKPWENHIEVEKVSPVKVGELEGYEVIGYESTDNGKQLKYAFSLFSSTSQYLIYGSTFGDFERNLKIFKDFSSTFKLK</sequence>
<organism evidence="1 2">
    <name type="scientific">Aureibacter tunicatorum</name>
    <dbReference type="NCBI Taxonomy" id="866807"/>
    <lineage>
        <taxon>Bacteria</taxon>
        <taxon>Pseudomonadati</taxon>
        <taxon>Bacteroidota</taxon>
        <taxon>Cytophagia</taxon>
        <taxon>Cytophagales</taxon>
        <taxon>Persicobacteraceae</taxon>
        <taxon>Aureibacter</taxon>
    </lineage>
</organism>
<proteinExistence type="predicted"/>
<gene>
    <name evidence="1" type="ORF">HNQ88_004458</name>
</gene>